<comment type="caution">
    <text evidence="3">The sequence shown here is derived from an EMBL/GenBank/DDBJ whole genome shotgun (WGS) entry which is preliminary data.</text>
</comment>
<feature type="signal peptide" evidence="2">
    <location>
        <begin position="1"/>
        <end position="27"/>
    </location>
</feature>
<dbReference type="Gene3D" id="1.10.287.950">
    <property type="entry name" value="Methyl-accepting chemotaxis protein"/>
    <property type="match status" value="1"/>
</dbReference>
<evidence type="ECO:0000313" key="4">
    <source>
        <dbReference type="Proteomes" id="UP000824159"/>
    </source>
</evidence>
<dbReference type="AlphaFoldDB" id="A0A9D1KWD5"/>
<sequence length="541" mass="58734">MKKPQKKIISVLLSAALMITVCNPAFAGAAEKNKSSEKEETIYATLASDGSLKSMYAVNSFNGGNITDYGNYENVKMLNTEDPIKQNGDTVTFSSSAEKVYYQGDLENRPLPWNISIQYLLDGKKYTADEIAGKSGHLEVRFKVEKNEDCTGSFYDNYALQASFTLDTEQCSDISAPDATIANAGGSKQLTYTILPGKGIDTSFYADVKDFEMESASINGIHLNLNADIDDSALTGKVGELISAVSSLNKGAAQLSDGTAAVEEGASKTEQGALALKNGASSLSGISELKNASSQIRSGIDDAYNGSLMFSQNFGYAQYKNVMSDYGIDVDSLRSENEQMISDLNQQIEILKQAPEQSESVQNQIQLLQEAAALLEKNNGASSGTENYITNISGQLSPLTENMKLLKTKYETFDDSLSQLSEGAEKLTSGTEELYQGTAALRSSISSLHDGSQKMAEGTDSLYRETADSEAQIKEKIDDILQSINGSMEDPASFVSEKNTNVKSVQFVIKTDPVEINEKQPAEEKPKEESSLWEKFLDLFK</sequence>
<reference evidence="3" key="1">
    <citation type="submission" date="2020-10" db="EMBL/GenBank/DDBJ databases">
        <authorList>
            <person name="Gilroy R."/>
        </authorList>
    </citation>
    <scope>NUCLEOTIDE SEQUENCE</scope>
    <source>
        <strain evidence="3">CHK176-22527</strain>
    </source>
</reference>
<keyword evidence="1" id="KW-0175">Coiled coil</keyword>
<feature type="coiled-coil region" evidence="1">
    <location>
        <begin position="334"/>
        <end position="378"/>
    </location>
</feature>
<accession>A0A9D1KWD5</accession>
<proteinExistence type="predicted"/>
<protein>
    <submittedName>
        <fullName evidence="3">Uncharacterized protein</fullName>
    </submittedName>
</protein>
<reference evidence="3" key="2">
    <citation type="journal article" date="2021" name="PeerJ">
        <title>Extensive microbial diversity within the chicken gut microbiome revealed by metagenomics and culture.</title>
        <authorList>
            <person name="Gilroy R."/>
            <person name="Ravi A."/>
            <person name="Getino M."/>
            <person name="Pursley I."/>
            <person name="Horton D.L."/>
            <person name="Alikhan N.F."/>
            <person name="Baker D."/>
            <person name="Gharbi K."/>
            <person name="Hall N."/>
            <person name="Watson M."/>
            <person name="Adriaenssens E.M."/>
            <person name="Foster-Nyarko E."/>
            <person name="Jarju S."/>
            <person name="Secka A."/>
            <person name="Antonio M."/>
            <person name="Oren A."/>
            <person name="Chaudhuri R.R."/>
            <person name="La Ragione R."/>
            <person name="Hildebrand F."/>
            <person name="Pallen M.J."/>
        </authorList>
    </citation>
    <scope>NUCLEOTIDE SEQUENCE</scope>
    <source>
        <strain evidence="3">CHK176-22527</strain>
    </source>
</reference>
<name>A0A9D1KWD5_9FIRM</name>
<organism evidence="3 4">
    <name type="scientific">Candidatus Allocopromorpha excrementavium</name>
    <dbReference type="NCBI Taxonomy" id="2840741"/>
    <lineage>
        <taxon>Bacteria</taxon>
        <taxon>Bacillati</taxon>
        <taxon>Bacillota</taxon>
        <taxon>Clostridia</taxon>
        <taxon>Eubacteriales</taxon>
        <taxon>Eubacteriaceae</taxon>
        <taxon>Eubacteriaceae incertae sedis</taxon>
        <taxon>Candidatus Allocopromorpha</taxon>
    </lineage>
</organism>
<dbReference type="Proteomes" id="UP000824159">
    <property type="component" value="Unassembled WGS sequence"/>
</dbReference>
<evidence type="ECO:0000313" key="3">
    <source>
        <dbReference type="EMBL" id="HIU00026.1"/>
    </source>
</evidence>
<gene>
    <name evidence="3" type="ORF">IAD12_07205</name>
</gene>
<evidence type="ECO:0000256" key="2">
    <source>
        <dbReference type="SAM" id="SignalP"/>
    </source>
</evidence>
<dbReference type="EMBL" id="DVLX01000087">
    <property type="protein sequence ID" value="HIU00026.1"/>
    <property type="molecule type" value="Genomic_DNA"/>
</dbReference>
<evidence type="ECO:0000256" key="1">
    <source>
        <dbReference type="SAM" id="Coils"/>
    </source>
</evidence>
<feature type="chain" id="PRO_5039181910" evidence="2">
    <location>
        <begin position="28"/>
        <end position="541"/>
    </location>
</feature>
<keyword evidence="2" id="KW-0732">Signal</keyword>